<organism evidence="1 2">
    <name type="scientific">Fusarium oxysporum f. sp. lycopersici (strain 4287 / CBS 123668 / FGSC 9935 / NRRL 34936)</name>
    <name type="common">Fusarium vascular wilt of tomato</name>
    <dbReference type="NCBI Taxonomy" id="426428"/>
    <lineage>
        <taxon>Eukaryota</taxon>
        <taxon>Fungi</taxon>
        <taxon>Dikarya</taxon>
        <taxon>Ascomycota</taxon>
        <taxon>Pezizomycotina</taxon>
        <taxon>Sordariomycetes</taxon>
        <taxon>Hypocreomycetidae</taxon>
        <taxon>Hypocreales</taxon>
        <taxon>Nectriaceae</taxon>
        <taxon>Fusarium</taxon>
        <taxon>Fusarium oxysporum species complex</taxon>
    </lineage>
</organism>
<proteinExistence type="predicted"/>
<accession>A0A0J9VAZ9</accession>
<evidence type="ECO:0008006" key="3">
    <source>
        <dbReference type="Google" id="ProtNLM"/>
    </source>
</evidence>
<gene>
    <name evidence="1" type="ORF">FOXG_09109</name>
</gene>
<reference evidence="1" key="2">
    <citation type="journal article" date="2010" name="Nature">
        <title>Comparative genomics reveals mobile pathogenicity chromosomes in Fusarium.</title>
        <authorList>
            <person name="Ma L.J."/>
            <person name="van der Does H.C."/>
            <person name="Borkovich K.A."/>
            <person name="Coleman J.J."/>
            <person name="Daboussi M.J."/>
            <person name="Di Pietro A."/>
            <person name="Dufresne M."/>
            <person name="Freitag M."/>
            <person name="Grabherr M."/>
            <person name="Henrissat B."/>
            <person name="Houterman P.M."/>
            <person name="Kang S."/>
            <person name="Shim W.B."/>
            <person name="Woloshuk C."/>
            <person name="Xie X."/>
            <person name="Xu J.R."/>
            <person name="Antoniw J."/>
            <person name="Baker S.E."/>
            <person name="Bluhm B.H."/>
            <person name="Breakspear A."/>
            <person name="Brown D.W."/>
            <person name="Butchko R.A."/>
            <person name="Chapman S."/>
            <person name="Coulson R."/>
            <person name="Coutinho P.M."/>
            <person name="Danchin E.G."/>
            <person name="Diener A."/>
            <person name="Gale L.R."/>
            <person name="Gardiner D.M."/>
            <person name="Goff S."/>
            <person name="Hammond-Kosack K.E."/>
            <person name="Hilburn K."/>
            <person name="Hua-Van A."/>
            <person name="Jonkers W."/>
            <person name="Kazan K."/>
            <person name="Kodira C.D."/>
            <person name="Koehrsen M."/>
            <person name="Kumar L."/>
            <person name="Lee Y.H."/>
            <person name="Li L."/>
            <person name="Manners J.M."/>
            <person name="Miranda-Saavedra D."/>
            <person name="Mukherjee M."/>
            <person name="Park G."/>
            <person name="Park J."/>
            <person name="Park S.Y."/>
            <person name="Proctor R.H."/>
            <person name="Regev A."/>
            <person name="Ruiz-Roldan M.C."/>
            <person name="Sain D."/>
            <person name="Sakthikumar S."/>
            <person name="Sykes S."/>
            <person name="Schwartz D.C."/>
            <person name="Turgeon B.G."/>
            <person name="Wapinski I."/>
            <person name="Yoder O."/>
            <person name="Young S."/>
            <person name="Zeng Q."/>
            <person name="Zhou S."/>
            <person name="Galagan J."/>
            <person name="Cuomo C.A."/>
            <person name="Kistler H.C."/>
            <person name="Rep M."/>
        </authorList>
    </citation>
    <scope>NUCLEOTIDE SEQUENCE [LARGE SCALE GENOMIC DNA]</scope>
    <source>
        <strain evidence="1">4287</strain>
    </source>
</reference>
<dbReference type="AlphaFoldDB" id="A0A0J9VAZ9"/>
<protein>
    <recommendedName>
        <fullName evidence="3">Protein kinase domain-containing protein</fullName>
    </recommendedName>
</protein>
<dbReference type="GeneID" id="28950693"/>
<dbReference type="OrthoDB" id="5134445at2759"/>
<sequence>MTVDVLDTFLGATSPVKLVQFMTDSGSTQEAVLKLYDRRYGGHIRQFYGTATVPSRASEDAYHLFVRQGRIRVFSQVLGQTYKSAPVRPRAVDFYINQQGLSIMPDGMARFEAVTWYEYDQRLKTEFRAYKQLEPMQGNEIPRLYAHVRIPLSVVDPDVEGVGTESEEFLCVHGLLLQYIPGLRLSHLPTPGLAQIIDKPVHDALAELVQRAVDAMYEINKFGILLKTNSNDVILQQRNNVAVDSPERPYIIDFAEAVFKEDLVEIWIKQRETNDLVATEDPPWHMDIEYWVEAKRNSNPEALAQDFNMYLLRVGISEVQCKTPDYQEIIAQLRLRFQNGELQSIQTQGD</sequence>
<dbReference type="KEGG" id="fox:FOXG_09109"/>
<dbReference type="Proteomes" id="UP000009097">
    <property type="component" value="Unassembled WGS sequence"/>
</dbReference>
<dbReference type="EMBL" id="DS231706">
    <property type="protein sequence ID" value="KNB08111.1"/>
    <property type="molecule type" value="Genomic_DNA"/>
</dbReference>
<reference evidence="1" key="1">
    <citation type="submission" date="2007-04" db="EMBL/GenBank/DDBJ databases">
        <authorList>
            <consortium name="The Broad Institute Genome Sequencing Platform"/>
            <person name="Birren B."/>
            <person name="Lander E."/>
            <person name="Galagan J."/>
            <person name="Nusbaum C."/>
            <person name="Devon K."/>
            <person name="Ma L.-J."/>
            <person name="Jaffe D."/>
            <person name="Butler J."/>
            <person name="Alvarez P."/>
            <person name="Gnerre S."/>
            <person name="Grabherr M."/>
            <person name="Kleber M."/>
            <person name="Mauceli E."/>
            <person name="Brockman W."/>
            <person name="MacCallum I.A."/>
            <person name="Young S."/>
            <person name="LaButti K."/>
            <person name="DeCaprio D."/>
            <person name="Crawford M."/>
            <person name="Koehrsen M."/>
            <person name="Engels R."/>
            <person name="Montgomery P."/>
            <person name="Pearson M."/>
            <person name="Howarth C."/>
            <person name="Larson L."/>
            <person name="White J."/>
            <person name="O'Leary S."/>
            <person name="Kodira C."/>
            <person name="Zeng Q."/>
            <person name="Yandava C."/>
            <person name="Alvarado L."/>
            <person name="Kistler C."/>
            <person name="Shim W.-B."/>
            <person name="Kang S."/>
            <person name="Woloshuk C."/>
        </authorList>
    </citation>
    <scope>NUCLEOTIDE SEQUENCE</scope>
    <source>
        <strain evidence="1">4287</strain>
    </source>
</reference>
<dbReference type="VEuPathDB" id="FungiDB:FOXG_09109"/>
<dbReference type="RefSeq" id="XP_018246156.1">
    <property type="nucleotide sequence ID" value="XM_018388146.1"/>
</dbReference>
<evidence type="ECO:0000313" key="1">
    <source>
        <dbReference type="EMBL" id="KNB08111.1"/>
    </source>
</evidence>
<name>A0A0J9VAZ9_FUSO4</name>
<evidence type="ECO:0000313" key="2">
    <source>
        <dbReference type="Proteomes" id="UP000009097"/>
    </source>
</evidence>